<dbReference type="WBParaSite" id="HNAJ_0000718201-mRNA-1">
    <property type="protein sequence ID" value="HNAJ_0000718201-mRNA-1"/>
    <property type="gene ID" value="HNAJ_0000718201"/>
</dbReference>
<feature type="region of interest" description="Disordered" evidence="1">
    <location>
        <begin position="67"/>
        <end position="153"/>
    </location>
</feature>
<feature type="compositionally biased region" description="Polar residues" evidence="1">
    <location>
        <begin position="67"/>
        <end position="84"/>
    </location>
</feature>
<dbReference type="AlphaFoldDB" id="A0A0R3TJD7"/>
<evidence type="ECO:0000313" key="4">
    <source>
        <dbReference type="WBParaSite" id="HNAJ_0000718201-mRNA-1"/>
    </source>
</evidence>
<reference evidence="2 3" key="2">
    <citation type="submission" date="2018-11" db="EMBL/GenBank/DDBJ databases">
        <authorList>
            <consortium name="Pathogen Informatics"/>
        </authorList>
    </citation>
    <scope>NUCLEOTIDE SEQUENCE [LARGE SCALE GENOMIC DNA]</scope>
</reference>
<dbReference type="Proteomes" id="UP000278807">
    <property type="component" value="Unassembled WGS sequence"/>
</dbReference>
<dbReference type="EMBL" id="UZAE01012013">
    <property type="protein sequence ID" value="VDO03038.1"/>
    <property type="molecule type" value="Genomic_DNA"/>
</dbReference>
<proteinExistence type="predicted"/>
<sequence>MFPNDMEDWEGELTPKDLALATTVSRKSLRRSMLPLHQIGSPILCSPSKVAVRRKSVAAFMGHSNESPIASSTRQFLSTSLDSSSRVHENATTILPKEPPSQPSTVVSPIHSFSPAKMDADHDPCHSSKNPLPKSPGNVSKPKTPPKASRSLPLRESVDDVMKNYEQELEEWPKFLASLEEKANTPFKSTLTPEEILNDSVLKHFVEFIFPEQSTWPSSLEIQFRIKKAYARIVDGLIRTKVEQENITRHLAALREIKLKELLPKLADSPSPVSLKDLSDYVPFLDETDELL</sequence>
<name>A0A0R3TJD7_RODNA</name>
<evidence type="ECO:0000313" key="2">
    <source>
        <dbReference type="EMBL" id="VDO03038.1"/>
    </source>
</evidence>
<organism evidence="4">
    <name type="scientific">Rodentolepis nana</name>
    <name type="common">Dwarf tapeworm</name>
    <name type="synonym">Hymenolepis nana</name>
    <dbReference type="NCBI Taxonomy" id="102285"/>
    <lineage>
        <taxon>Eukaryota</taxon>
        <taxon>Metazoa</taxon>
        <taxon>Spiralia</taxon>
        <taxon>Lophotrochozoa</taxon>
        <taxon>Platyhelminthes</taxon>
        <taxon>Cestoda</taxon>
        <taxon>Eucestoda</taxon>
        <taxon>Cyclophyllidea</taxon>
        <taxon>Hymenolepididae</taxon>
        <taxon>Rodentolepis</taxon>
    </lineage>
</organism>
<gene>
    <name evidence="2" type="ORF">HNAJ_LOCUS7178</name>
</gene>
<evidence type="ECO:0000256" key="1">
    <source>
        <dbReference type="SAM" id="MobiDB-lite"/>
    </source>
</evidence>
<evidence type="ECO:0000313" key="3">
    <source>
        <dbReference type="Proteomes" id="UP000278807"/>
    </source>
</evidence>
<reference evidence="4" key="1">
    <citation type="submission" date="2017-02" db="UniProtKB">
        <authorList>
            <consortium name="WormBaseParasite"/>
        </authorList>
    </citation>
    <scope>IDENTIFICATION</scope>
</reference>
<accession>A0A0R3TJD7</accession>
<dbReference type="OrthoDB" id="6268013at2759"/>
<protein>
    <submittedName>
        <fullName evidence="4">CDT1 domain-containing protein</fullName>
    </submittedName>
</protein>
<keyword evidence="3" id="KW-1185">Reference proteome</keyword>